<dbReference type="EMBL" id="CM034415">
    <property type="protein sequence ID" value="KAJ0169755.1"/>
    <property type="molecule type" value="Genomic_DNA"/>
</dbReference>
<sequence>MDFSKVCRTCLSTKSLNPIFKNQNCFTRYTTAVYISAGIEVVQNDGLPQNMCSTCITFLNNSLRFRKQCKNAENQLLNVKNTSIENCDLVDRCKYCKINYDTKELLIEHVKTCTAKKKRRSTHETCKEMTECDICKKTMQKASLKMHKAIKHAGLGPVCEHCGRRFGNKFRLNEHYRAKHGYEKFKCSYCEFQSAAVIAMRNHERRHRGEKPFVCETCDAKFHAAYLLAQHKHSHRAEKIHKCDQCPASFKANNSLHMHKATCHSAALYKCAMCARAYACRHYVVKHMRHVHKYSGTVPELQVLPNSIQQNIDEGHKLEVEPTNAQISSEKNEPLLDIW</sequence>
<reference evidence="1 2" key="1">
    <citation type="journal article" date="2021" name="Front. Genet.">
        <title>Chromosome-Level Genome Assembly Reveals Significant Gene Expansion in the Toll and IMD Signaling Pathways of Dendrolimus kikuchii.</title>
        <authorList>
            <person name="Zhou J."/>
            <person name="Wu P."/>
            <person name="Xiong Z."/>
            <person name="Liu N."/>
            <person name="Zhao N."/>
            <person name="Ji M."/>
            <person name="Qiu Y."/>
            <person name="Yang B."/>
        </authorList>
    </citation>
    <scope>NUCLEOTIDE SEQUENCE [LARGE SCALE GENOMIC DNA]</scope>
    <source>
        <strain evidence="1">Ann1</strain>
    </source>
</reference>
<dbReference type="Proteomes" id="UP000824533">
    <property type="component" value="Linkage Group LG29"/>
</dbReference>
<protein>
    <submittedName>
        <fullName evidence="1">Uncharacterized protein</fullName>
    </submittedName>
</protein>
<organism evidence="1 2">
    <name type="scientific">Dendrolimus kikuchii</name>
    <dbReference type="NCBI Taxonomy" id="765133"/>
    <lineage>
        <taxon>Eukaryota</taxon>
        <taxon>Metazoa</taxon>
        <taxon>Ecdysozoa</taxon>
        <taxon>Arthropoda</taxon>
        <taxon>Hexapoda</taxon>
        <taxon>Insecta</taxon>
        <taxon>Pterygota</taxon>
        <taxon>Neoptera</taxon>
        <taxon>Endopterygota</taxon>
        <taxon>Lepidoptera</taxon>
        <taxon>Glossata</taxon>
        <taxon>Ditrysia</taxon>
        <taxon>Bombycoidea</taxon>
        <taxon>Lasiocampidae</taxon>
        <taxon>Dendrolimus</taxon>
    </lineage>
</organism>
<name>A0ACC1CDR8_9NEOP</name>
<evidence type="ECO:0000313" key="1">
    <source>
        <dbReference type="EMBL" id="KAJ0169755.1"/>
    </source>
</evidence>
<keyword evidence="2" id="KW-1185">Reference proteome</keyword>
<accession>A0ACC1CDR8</accession>
<evidence type="ECO:0000313" key="2">
    <source>
        <dbReference type="Proteomes" id="UP000824533"/>
    </source>
</evidence>
<gene>
    <name evidence="1" type="ORF">K1T71_014361</name>
</gene>
<comment type="caution">
    <text evidence="1">The sequence shown here is derived from an EMBL/GenBank/DDBJ whole genome shotgun (WGS) entry which is preliminary data.</text>
</comment>
<proteinExistence type="predicted"/>